<evidence type="ECO:0000313" key="4">
    <source>
        <dbReference type="EMBL" id="ETO01313.1"/>
    </source>
</evidence>
<sequence>MKQFVINNFNLSSKHVLFRNAQDKDKIIDDGQDLRHLWEEVLSNRNSLTVFQIIVDAEKQFYVDFELVKHFHSHKTFFGHTFHVNSIDYSTFNHGRLLCSGSADKTVRIWDIETTKEIHVFNGHLNEVYCVKFLPYFYHVQRRAVICSSSADKTIRFWDISNKKEFQVFDGHTARVCGIEFSPFHNGRYLCSVSADKTIGLWDIETSKILYVFNGHTNWIWCVAFSPLQSNNTNSKKKNGIGVIGGNGYTICSGSYDNTIRMWDIETTKELLVFKGHNGA</sequence>
<dbReference type="GO" id="GO:0046540">
    <property type="term" value="C:U4/U6 x U5 tri-snRNP complex"/>
    <property type="evidence" value="ECO:0007669"/>
    <property type="project" value="TreeGrafter"/>
</dbReference>
<dbReference type="PROSITE" id="PS50294">
    <property type="entry name" value="WD_REPEATS_REGION"/>
    <property type="match status" value="3"/>
</dbReference>
<evidence type="ECO:0000256" key="1">
    <source>
        <dbReference type="ARBA" id="ARBA00022574"/>
    </source>
</evidence>
<reference evidence="4 5" key="1">
    <citation type="journal article" date="2013" name="Curr. Biol.">
        <title>The Genome of the Foraminiferan Reticulomyxa filosa.</title>
        <authorList>
            <person name="Glockner G."/>
            <person name="Hulsmann N."/>
            <person name="Schleicher M."/>
            <person name="Noegel A.A."/>
            <person name="Eichinger L."/>
            <person name="Gallinger C."/>
            <person name="Pawlowski J."/>
            <person name="Sierra R."/>
            <person name="Euteneuer U."/>
            <person name="Pillet L."/>
            <person name="Moustafa A."/>
            <person name="Platzer M."/>
            <person name="Groth M."/>
            <person name="Szafranski K."/>
            <person name="Schliwa M."/>
        </authorList>
    </citation>
    <scope>NUCLEOTIDE SEQUENCE [LARGE SCALE GENOMIC DNA]</scope>
</reference>
<dbReference type="PROSITE" id="PS50082">
    <property type="entry name" value="WD_REPEATS_2"/>
    <property type="match status" value="4"/>
</dbReference>
<dbReference type="Pfam" id="PF00400">
    <property type="entry name" value="WD40"/>
    <property type="match status" value="4"/>
</dbReference>
<feature type="repeat" description="WD" evidence="3">
    <location>
        <begin position="169"/>
        <end position="212"/>
    </location>
</feature>
<dbReference type="PRINTS" id="PR00320">
    <property type="entry name" value="GPROTEINBRPT"/>
</dbReference>
<protein>
    <submittedName>
        <fullName evidence="4">WD-40 repeat-containing protein</fullName>
    </submittedName>
</protein>
<dbReference type="Proteomes" id="UP000023152">
    <property type="component" value="Unassembled WGS sequence"/>
</dbReference>
<dbReference type="EMBL" id="ASPP01038638">
    <property type="protein sequence ID" value="ETO01313.1"/>
    <property type="molecule type" value="Genomic_DNA"/>
</dbReference>
<feature type="repeat" description="WD" evidence="3">
    <location>
        <begin position="121"/>
        <end position="168"/>
    </location>
</feature>
<dbReference type="PANTHER" id="PTHR19846">
    <property type="entry name" value="WD40 REPEAT PROTEIN"/>
    <property type="match status" value="1"/>
</dbReference>
<organism evidence="4 5">
    <name type="scientific">Reticulomyxa filosa</name>
    <dbReference type="NCBI Taxonomy" id="46433"/>
    <lineage>
        <taxon>Eukaryota</taxon>
        <taxon>Sar</taxon>
        <taxon>Rhizaria</taxon>
        <taxon>Retaria</taxon>
        <taxon>Foraminifera</taxon>
        <taxon>Monothalamids</taxon>
        <taxon>Reticulomyxidae</taxon>
        <taxon>Reticulomyxa</taxon>
    </lineage>
</organism>
<keyword evidence="2" id="KW-0677">Repeat</keyword>
<keyword evidence="5" id="KW-1185">Reference proteome</keyword>
<gene>
    <name evidence="4" type="ORF">RFI_36127</name>
</gene>
<name>X6LH65_RETFI</name>
<evidence type="ECO:0000313" key="5">
    <source>
        <dbReference type="Proteomes" id="UP000023152"/>
    </source>
</evidence>
<dbReference type="SMART" id="SM00320">
    <property type="entry name" value="WD40"/>
    <property type="match status" value="4"/>
</dbReference>
<dbReference type="InterPro" id="IPR020472">
    <property type="entry name" value="WD40_PAC1"/>
</dbReference>
<keyword evidence="1 3" id="KW-0853">WD repeat</keyword>
<dbReference type="Gene3D" id="2.130.10.10">
    <property type="entry name" value="YVTN repeat-like/Quinoprotein amine dehydrogenase"/>
    <property type="match status" value="2"/>
</dbReference>
<dbReference type="InterPro" id="IPR036322">
    <property type="entry name" value="WD40_repeat_dom_sf"/>
</dbReference>
<feature type="repeat" description="WD" evidence="3">
    <location>
        <begin position="247"/>
        <end position="273"/>
    </location>
</feature>
<dbReference type="SUPFAM" id="SSF50978">
    <property type="entry name" value="WD40 repeat-like"/>
    <property type="match status" value="1"/>
</dbReference>
<dbReference type="InterPro" id="IPR019775">
    <property type="entry name" value="WD40_repeat_CS"/>
</dbReference>
<evidence type="ECO:0000256" key="2">
    <source>
        <dbReference type="ARBA" id="ARBA00022737"/>
    </source>
</evidence>
<dbReference type="GO" id="GO:0000398">
    <property type="term" value="P:mRNA splicing, via spliceosome"/>
    <property type="evidence" value="ECO:0007669"/>
    <property type="project" value="TreeGrafter"/>
</dbReference>
<dbReference type="PROSITE" id="PS00678">
    <property type="entry name" value="WD_REPEATS_1"/>
    <property type="match status" value="4"/>
</dbReference>
<dbReference type="OrthoDB" id="427795at2759"/>
<comment type="caution">
    <text evidence="4">The sequence shown here is derived from an EMBL/GenBank/DDBJ whole genome shotgun (WGS) entry which is preliminary data.</text>
</comment>
<dbReference type="AlphaFoldDB" id="X6LH65"/>
<dbReference type="CDD" id="cd00200">
    <property type="entry name" value="WD40"/>
    <property type="match status" value="1"/>
</dbReference>
<dbReference type="InterPro" id="IPR001680">
    <property type="entry name" value="WD40_rpt"/>
</dbReference>
<dbReference type="GO" id="GO:0017070">
    <property type="term" value="F:U6 snRNA binding"/>
    <property type="evidence" value="ECO:0007669"/>
    <property type="project" value="TreeGrafter"/>
</dbReference>
<accession>X6LH65</accession>
<dbReference type="GO" id="GO:0030621">
    <property type="term" value="F:U4 snRNA binding"/>
    <property type="evidence" value="ECO:0007669"/>
    <property type="project" value="TreeGrafter"/>
</dbReference>
<evidence type="ECO:0000256" key="3">
    <source>
        <dbReference type="PROSITE-ProRule" id="PRU00221"/>
    </source>
</evidence>
<dbReference type="InterPro" id="IPR015943">
    <property type="entry name" value="WD40/YVTN_repeat-like_dom_sf"/>
</dbReference>
<dbReference type="PANTHER" id="PTHR19846:SF0">
    <property type="entry name" value="PRE-MRNA PROCESSING FACTOR 4"/>
    <property type="match status" value="1"/>
</dbReference>
<proteinExistence type="predicted"/>
<feature type="repeat" description="WD" evidence="3">
    <location>
        <begin position="77"/>
        <end position="120"/>
    </location>
</feature>
<feature type="non-terminal residue" evidence="4">
    <location>
        <position position="280"/>
    </location>
</feature>